<evidence type="ECO:0000256" key="1">
    <source>
        <dbReference type="SAM" id="MobiDB-lite"/>
    </source>
</evidence>
<protein>
    <submittedName>
        <fullName evidence="2">Uncharacterized protein</fullName>
    </submittedName>
</protein>
<feature type="region of interest" description="Disordered" evidence="1">
    <location>
        <begin position="45"/>
        <end position="77"/>
    </location>
</feature>
<name>A0A6N2L6M6_SALVM</name>
<sequence>MRTNICTALKKTEGEERGEKTKVQVLPISLYLIFNPLSLALPFALPSNSKQNKSRKSRNRGRQWQKNNTDAKNHVSA</sequence>
<evidence type="ECO:0000313" key="2">
    <source>
        <dbReference type="EMBL" id="VFU36068.1"/>
    </source>
</evidence>
<proteinExistence type="predicted"/>
<organism evidence="2">
    <name type="scientific">Salix viminalis</name>
    <name type="common">Common osier</name>
    <name type="synonym">Basket willow</name>
    <dbReference type="NCBI Taxonomy" id="40686"/>
    <lineage>
        <taxon>Eukaryota</taxon>
        <taxon>Viridiplantae</taxon>
        <taxon>Streptophyta</taxon>
        <taxon>Embryophyta</taxon>
        <taxon>Tracheophyta</taxon>
        <taxon>Spermatophyta</taxon>
        <taxon>Magnoliopsida</taxon>
        <taxon>eudicotyledons</taxon>
        <taxon>Gunneridae</taxon>
        <taxon>Pentapetalae</taxon>
        <taxon>rosids</taxon>
        <taxon>fabids</taxon>
        <taxon>Malpighiales</taxon>
        <taxon>Salicaceae</taxon>
        <taxon>Saliceae</taxon>
        <taxon>Salix</taxon>
    </lineage>
</organism>
<reference evidence="2" key="1">
    <citation type="submission" date="2019-03" db="EMBL/GenBank/DDBJ databases">
        <authorList>
            <person name="Mank J."/>
            <person name="Almeida P."/>
        </authorList>
    </citation>
    <scope>NUCLEOTIDE SEQUENCE</scope>
    <source>
        <strain evidence="2">78183</strain>
    </source>
</reference>
<accession>A0A6N2L6M6</accession>
<dbReference type="AlphaFoldDB" id="A0A6N2L6M6"/>
<dbReference type="EMBL" id="CAADRP010001112">
    <property type="protein sequence ID" value="VFU36068.1"/>
    <property type="molecule type" value="Genomic_DNA"/>
</dbReference>
<feature type="compositionally biased region" description="Basic residues" evidence="1">
    <location>
        <begin position="52"/>
        <end position="63"/>
    </location>
</feature>
<gene>
    <name evidence="2" type="ORF">SVIM_LOCUS180099</name>
</gene>